<dbReference type="Pfam" id="PF00005">
    <property type="entry name" value="ABC_tran"/>
    <property type="match status" value="1"/>
</dbReference>
<proteinExistence type="predicted"/>
<dbReference type="NCBIfam" id="TIGR02203">
    <property type="entry name" value="MsbA_lipidA"/>
    <property type="match status" value="1"/>
</dbReference>
<keyword evidence="8 11" id="KW-1133">Transmembrane helix</keyword>
<evidence type="ECO:0000256" key="4">
    <source>
        <dbReference type="ARBA" id="ARBA00022692"/>
    </source>
</evidence>
<keyword evidence="10 11" id="KW-0472">Membrane</keyword>
<dbReference type="InterPro" id="IPR003439">
    <property type="entry name" value="ABC_transporter-like_ATP-bd"/>
</dbReference>
<keyword evidence="7" id="KW-1278">Translocase</keyword>
<dbReference type="PANTHER" id="PTHR43394">
    <property type="entry name" value="ATP-DEPENDENT PERMEASE MDL1, MITOCHONDRIAL"/>
    <property type="match status" value="1"/>
</dbReference>
<dbReference type="GO" id="GO:0005524">
    <property type="term" value="F:ATP binding"/>
    <property type="evidence" value="ECO:0007669"/>
    <property type="project" value="UniProtKB-KW"/>
</dbReference>
<dbReference type="PROSITE" id="PS00211">
    <property type="entry name" value="ABC_TRANSPORTER_1"/>
    <property type="match status" value="1"/>
</dbReference>
<evidence type="ECO:0000256" key="5">
    <source>
        <dbReference type="ARBA" id="ARBA00022741"/>
    </source>
</evidence>
<dbReference type="InterPro" id="IPR039421">
    <property type="entry name" value="Type_1_exporter"/>
</dbReference>
<feature type="domain" description="ABC transporter" evidence="12">
    <location>
        <begin position="354"/>
        <end position="590"/>
    </location>
</feature>
<protein>
    <submittedName>
        <fullName evidence="14">ATP-binding cassette, subfamily B, MsbA</fullName>
    </submittedName>
</protein>
<evidence type="ECO:0000256" key="3">
    <source>
        <dbReference type="ARBA" id="ARBA00022475"/>
    </source>
</evidence>
<sequence length="595" mass="65964">MSAVTSSLWRHDQGQTIRMNNMQSTYTQLARLMAYLKPYWLTFAMALCCLLLLSASNTGFLSTIKHVTDEGFVSQAHNNSRIYLAAMLCGLLFVRALAGFGSSYLMRIVGRRVIEDVRNHVFGHMLMLPASFFDQHAIANITTKMTFDCEQLYSAVTKVIISSIRDSLTIIGIVAYMLYLDWKLTLVFLMLAPLITRYLKRMTPKLRNSGKQVQASMSDMTQVIEEAASGQRVVKVFNGEVYEYRRFSSIVARNRQMMVRLGRISGLNSMFVEMLAAIALGLVIYYSAGQFTAGEFAAFIGALLMLIGPVKAIASVNEDVQIAVSACQSVFAVLDTPAEINQGKLVLRQPIEEIQFQNVAFKYPYGQHAALNNLNLTIQAGESIALVGMSGGGKSTLVHLLPRFHEIQHGSITINGINVQQLALPHLRQQFALVSQDTVLFNDTVYNNIAYGSLRGVSKAEVIAAAKAAYAWEFIEKLPQQLDTHIGDRGLRLSGGQRQRLSIARAMLKNAPILILDEATSALDNESEHKVQAALNQLMLGKTTIMIAHRLTTIQHASRIIVMEQGQIAEEGMHEQLMQAEGKYAALYNMHAISK</sequence>
<accession>A0A1G9DCV0</accession>
<keyword evidence="6 14" id="KW-0067">ATP-binding</keyword>
<dbReference type="InterPro" id="IPR011917">
    <property type="entry name" value="ABC_transpr_lipidA"/>
</dbReference>
<dbReference type="GO" id="GO:0015421">
    <property type="term" value="F:ABC-type oligopeptide transporter activity"/>
    <property type="evidence" value="ECO:0007669"/>
    <property type="project" value="TreeGrafter"/>
</dbReference>
<dbReference type="InterPro" id="IPR017871">
    <property type="entry name" value="ABC_transporter-like_CS"/>
</dbReference>
<feature type="transmembrane region" description="Helical" evidence="11">
    <location>
        <begin position="39"/>
        <end position="62"/>
    </location>
</feature>
<evidence type="ECO:0000256" key="1">
    <source>
        <dbReference type="ARBA" id="ARBA00004651"/>
    </source>
</evidence>
<dbReference type="InterPro" id="IPR011527">
    <property type="entry name" value="ABC1_TM_dom"/>
</dbReference>
<organism evidence="14 15">
    <name type="scientific">Methylophilus rhizosphaerae</name>
    <dbReference type="NCBI Taxonomy" id="492660"/>
    <lineage>
        <taxon>Bacteria</taxon>
        <taxon>Pseudomonadati</taxon>
        <taxon>Pseudomonadota</taxon>
        <taxon>Betaproteobacteria</taxon>
        <taxon>Nitrosomonadales</taxon>
        <taxon>Methylophilaceae</taxon>
        <taxon>Methylophilus</taxon>
    </lineage>
</organism>
<dbReference type="InterPro" id="IPR036640">
    <property type="entry name" value="ABC1_TM_sf"/>
</dbReference>
<dbReference type="Gene3D" id="3.40.50.300">
    <property type="entry name" value="P-loop containing nucleotide triphosphate hydrolases"/>
    <property type="match status" value="1"/>
</dbReference>
<dbReference type="EMBL" id="FNFX01000003">
    <property type="protein sequence ID" value="SDK61716.1"/>
    <property type="molecule type" value="Genomic_DNA"/>
</dbReference>
<name>A0A1G9DCV0_9PROT</name>
<dbReference type="PROSITE" id="PS50929">
    <property type="entry name" value="ABC_TM1F"/>
    <property type="match status" value="1"/>
</dbReference>
<evidence type="ECO:0000256" key="7">
    <source>
        <dbReference type="ARBA" id="ARBA00022967"/>
    </source>
</evidence>
<keyword evidence="5" id="KW-0547">Nucleotide-binding</keyword>
<keyword evidence="9" id="KW-0445">Lipid transport</keyword>
<dbReference type="InterPro" id="IPR027417">
    <property type="entry name" value="P-loop_NTPase"/>
</dbReference>
<evidence type="ECO:0000313" key="15">
    <source>
        <dbReference type="Proteomes" id="UP000198629"/>
    </source>
</evidence>
<dbReference type="AlphaFoldDB" id="A0A1G9DCV0"/>
<evidence type="ECO:0000256" key="2">
    <source>
        <dbReference type="ARBA" id="ARBA00022448"/>
    </source>
</evidence>
<dbReference type="InterPro" id="IPR003593">
    <property type="entry name" value="AAA+_ATPase"/>
</dbReference>
<evidence type="ECO:0000313" key="14">
    <source>
        <dbReference type="EMBL" id="SDK61716.1"/>
    </source>
</evidence>
<dbReference type="GO" id="GO:0005886">
    <property type="term" value="C:plasma membrane"/>
    <property type="evidence" value="ECO:0007669"/>
    <property type="project" value="UniProtKB-SubCell"/>
</dbReference>
<dbReference type="FunFam" id="3.40.50.300:FF:000218">
    <property type="entry name" value="Multidrug ABC transporter ATP-binding protein"/>
    <property type="match status" value="1"/>
</dbReference>
<evidence type="ECO:0000256" key="10">
    <source>
        <dbReference type="ARBA" id="ARBA00023136"/>
    </source>
</evidence>
<evidence type="ECO:0000259" key="13">
    <source>
        <dbReference type="PROSITE" id="PS50929"/>
    </source>
</evidence>
<feature type="domain" description="ABC transmembrane type-1" evidence="13">
    <location>
        <begin position="44"/>
        <end position="321"/>
    </location>
</feature>
<dbReference type="Proteomes" id="UP000198629">
    <property type="component" value="Unassembled WGS sequence"/>
</dbReference>
<gene>
    <name evidence="14" type="ORF">SAMN05192566_1915</name>
</gene>
<feature type="transmembrane region" description="Helical" evidence="11">
    <location>
        <begin position="182"/>
        <end position="199"/>
    </location>
</feature>
<dbReference type="SMART" id="SM00382">
    <property type="entry name" value="AAA"/>
    <property type="match status" value="1"/>
</dbReference>
<keyword evidence="4 11" id="KW-0812">Transmembrane</keyword>
<feature type="transmembrane region" description="Helical" evidence="11">
    <location>
        <begin position="82"/>
        <end position="105"/>
    </location>
</feature>
<comment type="subcellular location">
    <subcellularLocation>
        <location evidence="1">Cell membrane</location>
        <topology evidence="1">Multi-pass membrane protein</topology>
    </subcellularLocation>
</comment>
<dbReference type="PROSITE" id="PS50893">
    <property type="entry name" value="ABC_TRANSPORTER_2"/>
    <property type="match status" value="1"/>
</dbReference>
<evidence type="ECO:0000256" key="9">
    <source>
        <dbReference type="ARBA" id="ARBA00023055"/>
    </source>
</evidence>
<dbReference type="STRING" id="492660.SAMN05192566_1915"/>
<dbReference type="CDD" id="cd18552">
    <property type="entry name" value="ABC_6TM_MsbA_like"/>
    <property type="match status" value="1"/>
</dbReference>
<dbReference type="GO" id="GO:0034040">
    <property type="term" value="F:ATPase-coupled lipid transmembrane transporter activity"/>
    <property type="evidence" value="ECO:0007669"/>
    <property type="project" value="InterPro"/>
</dbReference>
<feature type="transmembrane region" description="Helical" evidence="11">
    <location>
        <begin position="264"/>
        <end position="284"/>
    </location>
</feature>
<keyword evidence="3" id="KW-1003">Cell membrane</keyword>
<dbReference type="PANTHER" id="PTHR43394:SF1">
    <property type="entry name" value="ATP-BINDING CASSETTE SUB-FAMILY B MEMBER 10, MITOCHONDRIAL"/>
    <property type="match status" value="1"/>
</dbReference>
<reference evidence="15" key="1">
    <citation type="submission" date="2016-10" db="EMBL/GenBank/DDBJ databases">
        <authorList>
            <person name="Varghese N."/>
            <person name="Submissions S."/>
        </authorList>
    </citation>
    <scope>NUCLEOTIDE SEQUENCE [LARGE SCALE GENOMIC DNA]</scope>
    <source>
        <strain evidence="15">CBMB127</strain>
    </source>
</reference>
<dbReference type="SUPFAM" id="SSF90123">
    <property type="entry name" value="ABC transporter transmembrane region"/>
    <property type="match status" value="1"/>
</dbReference>
<evidence type="ECO:0000256" key="11">
    <source>
        <dbReference type="SAM" id="Phobius"/>
    </source>
</evidence>
<evidence type="ECO:0000259" key="12">
    <source>
        <dbReference type="PROSITE" id="PS50893"/>
    </source>
</evidence>
<keyword evidence="2" id="KW-0813">Transport</keyword>
<evidence type="ECO:0000256" key="6">
    <source>
        <dbReference type="ARBA" id="ARBA00022840"/>
    </source>
</evidence>
<dbReference type="Gene3D" id="1.20.1560.10">
    <property type="entry name" value="ABC transporter type 1, transmembrane domain"/>
    <property type="match status" value="1"/>
</dbReference>
<keyword evidence="15" id="KW-1185">Reference proteome</keyword>
<dbReference type="Pfam" id="PF00664">
    <property type="entry name" value="ABC_membrane"/>
    <property type="match status" value="1"/>
</dbReference>
<dbReference type="GO" id="GO:0016887">
    <property type="term" value="F:ATP hydrolysis activity"/>
    <property type="evidence" value="ECO:0007669"/>
    <property type="project" value="InterPro"/>
</dbReference>
<dbReference type="SUPFAM" id="SSF52540">
    <property type="entry name" value="P-loop containing nucleoside triphosphate hydrolases"/>
    <property type="match status" value="1"/>
</dbReference>
<evidence type="ECO:0000256" key="8">
    <source>
        <dbReference type="ARBA" id="ARBA00022989"/>
    </source>
</evidence>